<dbReference type="InterPro" id="IPR043519">
    <property type="entry name" value="NT_sf"/>
</dbReference>
<name>A0A2S0N362_9BURK</name>
<organism evidence="2 3">
    <name type="scientific">Simplicispira suum</name>
    <dbReference type="NCBI Taxonomy" id="2109915"/>
    <lineage>
        <taxon>Bacteria</taxon>
        <taxon>Pseudomonadati</taxon>
        <taxon>Pseudomonadota</taxon>
        <taxon>Betaproteobacteria</taxon>
        <taxon>Burkholderiales</taxon>
        <taxon>Comamonadaceae</taxon>
        <taxon>Simplicispira</taxon>
    </lineage>
</organism>
<reference evidence="2 3" key="1">
    <citation type="submission" date="2018-03" db="EMBL/GenBank/DDBJ databases">
        <title>Genome sequencing of Simplicispira sp.</title>
        <authorList>
            <person name="Kim S.-J."/>
            <person name="Heo J."/>
            <person name="Kwon S.-W."/>
        </authorList>
    </citation>
    <scope>NUCLEOTIDE SEQUENCE [LARGE SCALE GENOMIC DNA]</scope>
    <source>
        <strain evidence="2 3">SC1-8</strain>
    </source>
</reference>
<evidence type="ECO:0000313" key="3">
    <source>
        <dbReference type="Proteomes" id="UP000239326"/>
    </source>
</evidence>
<keyword evidence="2" id="KW-0808">Transferase</keyword>
<dbReference type="GO" id="GO:0016779">
    <property type="term" value="F:nucleotidyltransferase activity"/>
    <property type="evidence" value="ECO:0007669"/>
    <property type="project" value="InterPro"/>
</dbReference>
<evidence type="ECO:0000256" key="1">
    <source>
        <dbReference type="ARBA" id="ARBA00023118"/>
    </source>
</evidence>
<dbReference type="OrthoDB" id="2082416at2"/>
<evidence type="ECO:0000313" key="2">
    <source>
        <dbReference type="EMBL" id="AVO42582.1"/>
    </source>
</evidence>
<dbReference type="Proteomes" id="UP000239326">
    <property type="component" value="Chromosome"/>
</dbReference>
<dbReference type="CDD" id="cd05400">
    <property type="entry name" value="NT_2-5OAS_ClassI-CCAase"/>
    <property type="match status" value="1"/>
</dbReference>
<dbReference type="Gene3D" id="3.30.460.10">
    <property type="entry name" value="Beta Polymerase, domain 2"/>
    <property type="match status" value="1"/>
</dbReference>
<keyword evidence="1" id="KW-0051">Antiviral defense</keyword>
<dbReference type="GO" id="GO:0051607">
    <property type="term" value="P:defense response to virus"/>
    <property type="evidence" value="ECO:0007669"/>
    <property type="project" value="UniProtKB-KW"/>
</dbReference>
<sequence length="331" mass="36643">MTTQKQFTDLLYEIEPSTSTVNACSSAHTTLRAALKSDDEFAKVHKTDFLSGSHKRDTAIRPQKIDGVLQRPDVDIIVVTKHSKDDDPDDVLTTLEKALRDAGYKNVKVNRRSIAVTLSTVDMDVVPIIENGLSYLIPDKQLGQWLTTNPPAHTQWTIDENSRTGGRFKPLVKLFKWWRRVNLADLRRPKGFILECVVSKFMSTTQSNYEALFVDLLESIRDDYAGYAAAGLVPFLEDPGVAGNNVFSHVTADEFQIFYDKVKEHAKLARDAKNETDDDKALEKWREVLGSCFPAAASSRSAASSLVRPVVGVGLSFPAVAAVPNKPSGFA</sequence>
<keyword evidence="3" id="KW-1185">Reference proteome</keyword>
<proteinExistence type="predicted"/>
<dbReference type="InterPro" id="IPR006116">
    <property type="entry name" value="NT_2-5OAS_ClassI-CCAase"/>
</dbReference>
<dbReference type="KEGG" id="simp:C6571_15920"/>
<dbReference type="RefSeq" id="WP_106447558.1">
    <property type="nucleotide sequence ID" value="NZ_CP027669.1"/>
</dbReference>
<gene>
    <name evidence="2" type="ORF">C6571_15920</name>
</gene>
<protein>
    <submittedName>
        <fullName evidence="2">Nucleotidyltransferase</fullName>
    </submittedName>
</protein>
<accession>A0A2S0N362</accession>
<dbReference type="EMBL" id="CP027669">
    <property type="protein sequence ID" value="AVO42582.1"/>
    <property type="molecule type" value="Genomic_DNA"/>
</dbReference>
<dbReference type="Pfam" id="PF18144">
    <property type="entry name" value="SMODS"/>
    <property type="match status" value="1"/>
</dbReference>
<dbReference type="AlphaFoldDB" id="A0A2S0N362"/>